<gene>
    <name evidence="1" type="ORF">ACFQDL_08300</name>
</gene>
<dbReference type="EMBL" id="JBHSWE010000001">
    <property type="protein sequence ID" value="MFC6670085.1"/>
    <property type="molecule type" value="Genomic_DNA"/>
</dbReference>
<comment type="caution">
    <text evidence="1">The sequence shown here is derived from an EMBL/GenBank/DDBJ whole genome shotgun (WGS) entry which is preliminary data.</text>
</comment>
<name>A0ABW1ZY20_9GAMM</name>
<evidence type="ECO:0000313" key="1">
    <source>
        <dbReference type="EMBL" id="MFC6670085.1"/>
    </source>
</evidence>
<accession>A0ABW1ZY20</accession>
<organism evidence="1 2">
    <name type="scientific">Marinobacterium aestuariivivens</name>
    <dbReference type="NCBI Taxonomy" id="1698799"/>
    <lineage>
        <taxon>Bacteria</taxon>
        <taxon>Pseudomonadati</taxon>
        <taxon>Pseudomonadota</taxon>
        <taxon>Gammaproteobacteria</taxon>
        <taxon>Oceanospirillales</taxon>
        <taxon>Oceanospirillaceae</taxon>
        <taxon>Marinobacterium</taxon>
    </lineage>
</organism>
<dbReference type="Proteomes" id="UP001596422">
    <property type="component" value="Unassembled WGS sequence"/>
</dbReference>
<dbReference type="RefSeq" id="WP_379908599.1">
    <property type="nucleotide sequence ID" value="NZ_JBHSWE010000001.1"/>
</dbReference>
<reference evidence="2" key="1">
    <citation type="journal article" date="2019" name="Int. J. Syst. Evol. Microbiol.">
        <title>The Global Catalogue of Microorganisms (GCM) 10K type strain sequencing project: providing services to taxonomists for standard genome sequencing and annotation.</title>
        <authorList>
            <consortium name="The Broad Institute Genomics Platform"/>
            <consortium name="The Broad Institute Genome Sequencing Center for Infectious Disease"/>
            <person name="Wu L."/>
            <person name="Ma J."/>
        </authorList>
    </citation>
    <scope>NUCLEOTIDE SEQUENCE [LARGE SCALE GENOMIC DNA]</scope>
    <source>
        <strain evidence="2">NBRC 111756</strain>
    </source>
</reference>
<evidence type="ECO:0008006" key="3">
    <source>
        <dbReference type="Google" id="ProtNLM"/>
    </source>
</evidence>
<evidence type="ECO:0000313" key="2">
    <source>
        <dbReference type="Proteomes" id="UP001596422"/>
    </source>
</evidence>
<protein>
    <recommendedName>
        <fullName evidence="3">Transposase</fullName>
    </recommendedName>
</protein>
<proteinExistence type="predicted"/>
<sequence>MGASPFPRQQPLYGQAHELFFDIEFLLDLPQGVILFLCRLLGLC</sequence>
<keyword evidence="2" id="KW-1185">Reference proteome</keyword>